<keyword evidence="2" id="KW-0560">Oxidoreductase</keyword>
<dbReference type="Proteomes" id="UP001500194">
    <property type="component" value="Unassembled WGS sequence"/>
</dbReference>
<dbReference type="InterPro" id="IPR002347">
    <property type="entry name" value="SDR_fam"/>
</dbReference>
<dbReference type="CDD" id="cd05233">
    <property type="entry name" value="SDR_c"/>
    <property type="match status" value="1"/>
</dbReference>
<dbReference type="PROSITE" id="PS00061">
    <property type="entry name" value="ADH_SHORT"/>
    <property type="match status" value="1"/>
</dbReference>
<sequence length="258" mass="26824">MSEPLLDGKTAVITGASSGNGRSMARTFAEEGADIVVADIRDEPREGGTPTHELVPDETDADAAFVECDVTNRSDLVDAVDAAEEFGGIDVMVNNAGIFRSEDFTEVSEDEFDQLMDINVKGTFFGAQIAGERMAANGGGSIINLSSVAGLSGSPDHVTYCTSKGAVRLLTYAVAAALGPDGVRTNAIHPGLIETAMTTEDVPIIGTDAGDQYLQGIPSRRWGQPDDVADAALFLASDLASYVNGESLVVDGGMSNSQ</sequence>
<dbReference type="InterPro" id="IPR020904">
    <property type="entry name" value="Sc_DH/Rdtase_CS"/>
</dbReference>
<evidence type="ECO:0000313" key="5">
    <source>
        <dbReference type="Proteomes" id="UP001500194"/>
    </source>
</evidence>
<dbReference type="Gene3D" id="3.40.50.720">
    <property type="entry name" value="NAD(P)-binding Rossmann-like Domain"/>
    <property type="match status" value="1"/>
</dbReference>
<organism evidence="4 5">
    <name type="scientific">Salarchaeum japonicum</name>
    <dbReference type="NCBI Taxonomy" id="555573"/>
    <lineage>
        <taxon>Archaea</taxon>
        <taxon>Methanobacteriati</taxon>
        <taxon>Methanobacteriota</taxon>
        <taxon>Stenosarchaea group</taxon>
        <taxon>Halobacteria</taxon>
        <taxon>Halobacteriales</taxon>
        <taxon>Halobacteriaceae</taxon>
    </lineage>
</organism>
<dbReference type="SUPFAM" id="SSF51735">
    <property type="entry name" value="NAD(P)-binding Rossmann-fold domains"/>
    <property type="match status" value="1"/>
</dbReference>
<accession>A0AAV3T2H3</accession>
<dbReference type="Pfam" id="PF13561">
    <property type="entry name" value="adh_short_C2"/>
    <property type="match status" value="1"/>
</dbReference>
<dbReference type="PRINTS" id="PR00081">
    <property type="entry name" value="GDHRDH"/>
</dbReference>
<dbReference type="PANTHER" id="PTHR42760">
    <property type="entry name" value="SHORT-CHAIN DEHYDROGENASES/REDUCTASES FAMILY MEMBER"/>
    <property type="match status" value="1"/>
</dbReference>
<dbReference type="GeneID" id="68573045"/>
<dbReference type="NCBIfam" id="NF005559">
    <property type="entry name" value="PRK07231.1"/>
    <property type="match status" value="1"/>
</dbReference>
<keyword evidence="5" id="KW-1185">Reference proteome</keyword>
<dbReference type="EMBL" id="BAAADU010000002">
    <property type="protein sequence ID" value="GAA0657908.1"/>
    <property type="molecule type" value="Genomic_DNA"/>
</dbReference>
<evidence type="ECO:0000256" key="1">
    <source>
        <dbReference type="ARBA" id="ARBA00006484"/>
    </source>
</evidence>
<reference evidence="4 5" key="1">
    <citation type="journal article" date="2019" name="Int. J. Syst. Evol. Microbiol.">
        <title>The Global Catalogue of Microorganisms (GCM) 10K type strain sequencing project: providing services to taxonomists for standard genome sequencing and annotation.</title>
        <authorList>
            <consortium name="The Broad Institute Genomics Platform"/>
            <consortium name="The Broad Institute Genome Sequencing Center for Infectious Disease"/>
            <person name="Wu L."/>
            <person name="Ma J."/>
        </authorList>
    </citation>
    <scope>NUCLEOTIDE SEQUENCE [LARGE SCALE GENOMIC DNA]</scope>
    <source>
        <strain evidence="4 5">JCM 16327</strain>
    </source>
</reference>
<dbReference type="InterPro" id="IPR057326">
    <property type="entry name" value="KR_dom"/>
</dbReference>
<feature type="domain" description="Ketoreductase" evidence="3">
    <location>
        <begin position="9"/>
        <end position="191"/>
    </location>
</feature>
<dbReference type="RefSeq" id="WP_227259639.1">
    <property type="nucleotide sequence ID" value="NZ_BAAADU010000002.1"/>
</dbReference>
<protein>
    <submittedName>
        <fullName evidence="4">SDR family oxidoreductase</fullName>
    </submittedName>
</protein>
<comment type="similarity">
    <text evidence="1">Belongs to the short-chain dehydrogenases/reductases (SDR) family.</text>
</comment>
<gene>
    <name evidence="4" type="ORF">GCM10009019_22740</name>
</gene>
<dbReference type="AlphaFoldDB" id="A0AAV3T2H3"/>
<name>A0AAV3T2H3_9EURY</name>
<proteinExistence type="inferred from homology"/>
<dbReference type="FunFam" id="3.40.50.720:FF:000084">
    <property type="entry name" value="Short-chain dehydrogenase reductase"/>
    <property type="match status" value="1"/>
</dbReference>
<dbReference type="PRINTS" id="PR00080">
    <property type="entry name" value="SDRFAMILY"/>
</dbReference>
<dbReference type="InterPro" id="IPR036291">
    <property type="entry name" value="NAD(P)-bd_dom_sf"/>
</dbReference>
<evidence type="ECO:0000313" key="4">
    <source>
        <dbReference type="EMBL" id="GAA0657908.1"/>
    </source>
</evidence>
<dbReference type="SMART" id="SM00822">
    <property type="entry name" value="PKS_KR"/>
    <property type="match status" value="1"/>
</dbReference>
<evidence type="ECO:0000259" key="3">
    <source>
        <dbReference type="SMART" id="SM00822"/>
    </source>
</evidence>
<dbReference type="GO" id="GO:0016616">
    <property type="term" value="F:oxidoreductase activity, acting on the CH-OH group of donors, NAD or NADP as acceptor"/>
    <property type="evidence" value="ECO:0007669"/>
    <property type="project" value="TreeGrafter"/>
</dbReference>
<dbReference type="PANTHER" id="PTHR42760:SF115">
    <property type="entry name" value="3-OXOACYL-[ACYL-CARRIER-PROTEIN] REDUCTASE FABG"/>
    <property type="match status" value="1"/>
</dbReference>
<evidence type="ECO:0000256" key="2">
    <source>
        <dbReference type="ARBA" id="ARBA00023002"/>
    </source>
</evidence>
<comment type="caution">
    <text evidence="4">The sequence shown here is derived from an EMBL/GenBank/DDBJ whole genome shotgun (WGS) entry which is preliminary data.</text>
</comment>